<keyword evidence="6" id="KW-0342">GTP-binding</keyword>
<dbReference type="InterPro" id="IPR011051">
    <property type="entry name" value="RmlC_Cupin_sf"/>
</dbReference>
<dbReference type="InterPro" id="IPR005835">
    <property type="entry name" value="NTP_transferase_dom"/>
</dbReference>
<evidence type="ECO:0000256" key="3">
    <source>
        <dbReference type="ARBA" id="ARBA00022679"/>
    </source>
</evidence>
<evidence type="ECO:0000256" key="2">
    <source>
        <dbReference type="ARBA" id="ARBA00012387"/>
    </source>
</evidence>
<dbReference type="PANTHER" id="PTHR46390">
    <property type="entry name" value="MANNOSE-1-PHOSPHATE GUANYLYLTRANSFERASE"/>
    <property type="match status" value="1"/>
</dbReference>
<dbReference type="Gene3D" id="3.90.550.10">
    <property type="entry name" value="Spore Coat Polysaccharide Biosynthesis Protein SpsA, Chain A"/>
    <property type="match status" value="1"/>
</dbReference>
<organism evidence="12 13">
    <name type="scientific">Campylobacter magnus</name>
    <dbReference type="NCBI Taxonomy" id="3026462"/>
    <lineage>
        <taxon>Bacteria</taxon>
        <taxon>Pseudomonadati</taxon>
        <taxon>Campylobacterota</taxon>
        <taxon>Epsilonproteobacteria</taxon>
        <taxon>Campylobacterales</taxon>
        <taxon>Campylobacteraceae</taxon>
        <taxon>Campylobacter</taxon>
    </lineage>
</organism>
<dbReference type="SUPFAM" id="SSF53448">
    <property type="entry name" value="Nucleotide-diphospho-sugar transferases"/>
    <property type="match status" value="1"/>
</dbReference>
<evidence type="ECO:0000256" key="6">
    <source>
        <dbReference type="ARBA" id="ARBA00023134"/>
    </source>
</evidence>
<keyword evidence="3 12" id="KW-0808">Transferase</keyword>
<evidence type="ECO:0000259" key="9">
    <source>
        <dbReference type="Pfam" id="PF00483"/>
    </source>
</evidence>
<gene>
    <name evidence="12" type="ORF">Q2362_08400</name>
</gene>
<evidence type="ECO:0000259" key="10">
    <source>
        <dbReference type="Pfam" id="PF01050"/>
    </source>
</evidence>
<dbReference type="Pfam" id="PF01050">
    <property type="entry name" value="MannoseP_isomer"/>
    <property type="match status" value="1"/>
</dbReference>
<evidence type="ECO:0000259" key="11">
    <source>
        <dbReference type="Pfam" id="PF22640"/>
    </source>
</evidence>
<evidence type="ECO:0000256" key="4">
    <source>
        <dbReference type="ARBA" id="ARBA00022695"/>
    </source>
</evidence>
<keyword evidence="4 12" id="KW-0548">Nucleotidyltransferase</keyword>
<feature type="domain" description="Mannose-6-phosphate isomerase type II C-terminal" evidence="10">
    <location>
        <begin position="336"/>
        <end position="447"/>
    </location>
</feature>
<keyword evidence="13" id="KW-1185">Reference proteome</keyword>
<dbReference type="CDD" id="cd02509">
    <property type="entry name" value="GDP-M1P_Guanylyltransferase"/>
    <property type="match status" value="1"/>
</dbReference>
<dbReference type="InterPro" id="IPR049577">
    <property type="entry name" value="GMPP_N"/>
</dbReference>
<evidence type="ECO:0000256" key="1">
    <source>
        <dbReference type="ARBA" id="ARBA00006115"/>
    </source>
</evidence>
<dbReference type="SUPFAM" id="SSF51182">
    <property type="entry name" value="RmlC-like cupins"/>
    <property type="match status" value="1"/>
</dbReference>
<comment type="similarity">
    <text evidence="1 8">Belongs to the mannose-6-phosphate isomerase type 2 family.</text>
</comment>
<sequence length="452" mass="49290">MTNIILCGGSGTRLWPLSRTLLPKQFVKMVNGQSLFSLALGRLAKAEPSSKNIIICNENHYFLALDECEGKDASFVLEPFGRNTAAAIAFGALSVDSDEILFVSASDHIIANESAFKAAINDAKALANEGKLVTFGITPDEPNTGYGYICAAEKIEHGYSVKSFTEKPDLATAKQMLASGGYFFNSGMFCFKAGVLLAELETHAPEVLAAAKKAVENAKKDGAITRISPADMDSLPDISIDYALMQKSQNIAMVALDAGWSDLGSFDELSKRLPSSHYYSADSAGCFVHSPRQVSLVGCEDLIVIDTADALMIVRKGSSQDVKLIYNQIKADRPELAQIHTKAYRPWGSYEVLTEGAGYKLKRIIVKPAGRLSLQKHTYRSEHWIVVSGEAIVQNGEQSLTLYANQSTYIPAGAVHRLENRGKSDLELIEVQVGSYLGEDDIVRLQDDYKRE</sequence>
<dbReference type="Pfam" id="PF22640">
    <property type="entry name" value="ManC_GMP_beta-helix"/>
    <property type="match status" value="1"/>
</dbReference>
<proteinExistence type="inferred from homology"/>
<dbReference type="EC" id="2.7.7.13" evidence="2"/>
<dbReference type="InterPro" id="IPR014710">
    <property type="entry name" value="RmlC-like_jellyroll"/>
</dbReference>
<evidence type="ECO:0000313" key="12">
    <source>
        <dbReference type="EMBL" id="MDO2410102.1"/>
    </source>
</evidence>
<dbReference type="InterPro" id="IPR029044">
    <property type="entry name" value="Nucleotide-diphossugar_trans"/>
</dbReference>
<feature type="domain" description="Nucleotidyl transferase" evidence="9">
    <location>
        <begin position="3"/>
        <end position="270"/>
    </location>
</feature>
<dbReference type="GO" id="GO:0004476">
    <property type="term" value="F:mannose-6-phosphate isomerase activity"/>
    <property type="evidence" value="ECO:0007669"/>
    <property type="project" value="UniProtKB-EC"/>
</dbReference>
<dbReference type="CDD" id="cd02213">
    <property type="entry name" value="cupin_PMI_typeII_C"/>
    <property type="match status" value="1"/>
</dbReference>
<dbReference type="PANTHER" id="PTHR46390:SF1">
    <property type="entry name" value="MANNOSE-1-PHOSPHATE GUANYLYLTRANSFERASE"/>
    <property type="match status" value="1"/>
</dbReference>
<comment type="catalytic activity">
    <reaction evidence="7">
        <text>alpha-D-mannose 1-phosphate + GTP + H(+) = GDP-alpha-D-mannose + diphosphate</text>
        <dbReference type="Rhea" id="RHEA:15229"/>
        <dbReference type="ChEBI" id="CHEBI:15378"/>
        <dbReference type="ChEBI" id="CHEBI:33019"/>
        <dbReference type="ChEBI" id="CHEBI:37565"/>
        <dbReference type="ChEBI" id="CHEBI:57527"/>
        <dbReference type="ChEBI" id="CHEBI:58409"/>
        <dbReference type="EC" id="2.7.7.13"/>
    </reaction>
</comment>
<evidence type="ECO:0000256" key="8">
    <source>
        <dbReference type="RuleBase" id="RU004190"/>
    </source>
</evidence>
<name>A0ABT8T8U4_9BACT</name>
<dbReference type="Pfam" id="PF00483">
    <property type="entry name" value="NTP_transferase"/>
    <property type="match status" value="1"/>
</dbReference>
<evidence type="ECO:0000313" key="13">
    <source>
        <dbReference type="Proteomes" id="UP001171111"/>
    </source>
</evidence>
<dbReference type="InterPro" id="IPR001538">
    <property type="entry name" value="Man6P_isomerase-2_C"/>
</dbReference>
<dbReference type="InterPro" id="IPR006375">
    <property type="entry name" value="Man1P_GuaTrfase/Man6P_Isoase"/>
</dbReference>
<keyword evidence="12" id="KW-0413">Isomerase</keyword>
<dbReference type="NCBIfam" id="TIGR01479">
    <property type="entry name" value="GMP_PMI"/>
    <property type="match status" value="1"/>
</dbReference>
<dbReference type="Gene3D" id="2.60.120.10">
    <property type="entry name" value="Jelly Rolls"/>
    <property type="match status" value="1"/>
</dbReference>
<evidence type="ECO:0000256" key="5">
    <source>
        <dbReference type="ARBA" id="ARBA00022741"/>
    </source>
</evidence>
<evidence type="ECO:0000256" key="7">
    <source>
        <dbReference type="ARBA" id="ARBA00047343"/>
    </source>
</evidence>
<dbReference type="InterPro" id="IPR051161">
    <property type="entry name" value="Mannose-6P_isomerase_type2"/>
</dbReference>
<feature type="domain" description="MannoseP isomerase/GMP-like beta-helix" evidence="11">
    <location>
        <begin position="281"/>
        <end position="325"/>
    </location>
</feature>
<dbReference type="InterPro" id="IPR054566">
    <property type="entry name" value="ManC/GMP-like_b-helix"/>
</dbReference>
<dbReference type="GO" id="GO:0004475">
    <property type="term" value="F:mannose-1-phosphate guanylyltransferase (GTP) activity"/>
    <property type="evidence" value="ECO:0007669"/>
    <property type="project" value="UniProtKB-EC"/>
</dbReference>
<keyword evidence="5" id="KW-0547">Nucleotide-binding</keyword>
<protein>
    <recommendedName>
        <fullName evidence="2">mannose-1-phosphate guanylyltransferase</fullName>
        <ecNumber evidence="2">2.7.7.13</ecNumber>
    </recommendedName>
</protein>
<comment type="caution">
    <text evidence="12">The sequence shown here is derived from an EMBL/GenBank/DDBJ whole genome shotgun (WGS) entry which is preliminary data.</text>
</comment>
<accession>A0ABT8T8U4</accession>
<dbReference type="Proteomes" id="UP001171111">
    <property type="component" value="Unassembled WGS sequence"/>
</dbReference>
<dbReference type="EMBL" id="JAULJQ010000015">
    <property type="protein sequence ID" value="MDO2410102.1"/>
    <property type="molecule type" value="Genomic_DNA"/>
</dbReference>
<reference evidence="12 13" key="1">
    <citation type="submission" date="2023-06" db="EMBL/GenBank/DDBJ databases">
        <title>Campylobacter magnum sp. nov., isolated from cecal contents of domestic pigs (Sus scrofa domesticus).</title>
        <authorList>
            <person name="Papic B."/>
            <person name="Gruntar I."/>
        </authorList>
    </citation>
    <scope>NUCLEOTIDE SEQUENCE [LARGE SCALE GENOMIC DNA]</scope>
    <source>
        <strain evidence="13">34484-21</strain>
    </source>
</reference>
<dbReference type="RefSeq" id="WP_302244891.1">
    <property type="nucleotide sequence ID" value="NZ_JAULJQ010000015.1"/>
</dbReference>